<reference evidence="1 2" key="1">
    <citation type="submission" date="2014-06" db="EMBL/GenBank/DDBJ databases">
        <title>Evolutionary Origins and Diversification of the Mycorrhizal Mutualists.</title>
        <authorList>
            <consortium name="DOE Joint Genome Institute"/>
            <consortium name="Mycorrhizal Genomics Consortium"/>
            <person name="Kohler A."/>
            <person name="Kuo A."/>
            <person name="Nagy L.G."/>
            <person name="Floudas D."/>
            <person name="Copeland A."/>
            <person name="Barry K.W."/>
            <person name="Cichocki N."/>
            <person name="Veneault-Fourrey C."/>
            <person name="LaButti K."/>
            <person name="Lindquist E.A."/>
            <person name="Lipzen A."/>
            <person name="Lundell T."/>
            <person name="Morin E."/>
            <person name="Murat C."/>
            <person name="Riley R."/>
            <person name="Ohm R."/>
            <person name="Sun H."/>
            <person name="Tunlid A."/>
            <person name="Henrissat B."/>
            <person name="Grigoriev I.V."/>
            <person name="Hibbett D.S."/>
            <person name="Martin F."/>
        </authorList>
    </citation>
    <scope>NUCLEOTIDE SEQUENCE [LARGE SCALE GENOMIC DNA]</scope>
    <source>
        <strain evidence="1 2">SS14</strain>
    </source>
</reference>
<dbReference type="HOGENOM" id="CLU_597396_0_0_1"/>
<organism evidence="1 2">
    <name type="scientific">Sphaerobolus stellatus (strain SS14)</name>
    <dbReference type="NCBI Taxonomy" id="990650"/>
    <lineage>
        <taxon>Eukaryota</taxon>
        <taxon>Fungi</taxon>
        <taxon>Dikarya</taxon>
        <taxon>Basidiomycota</taxon>
        <taxon>Agaricomycotina</taxon>
        <taxon>Agaricomycetes</taxon>
        <taxon>Phallomycetidae</taxon>
        <taxon>Geastrales</taxon>
        <taxon>Sphaerobolaceae</taxon>
        <taxon>Sphaerobolus</taxon>
    </lineage>
</organism>
<gene>
    <name evidence="1" type="ORF">M422DRAFT_57013</name>
</gene>
<sequence length="458" mass="52409">MNDIFEIILESATSLPRGDEFFQSLRPCATRGEHLFRSATPFVLDYEWRAYQQQIQDLGELRPVSKSWDEAILPVCLRTTWLTHPSQTYRFLESWRGHAEIALVRHVRFDWGIPLLERSWVVPYVPPKFEGWWHRELGCKEYVCVPSNYDIQDNIVHEPLKMCYSFLSLCPDLVSVDTGYTGRGLSRTIIQPPSFYSSLTLTRGKLVHLLTLRVIVAPADAAFVAALKIIAPTLEELVIDFMGRQVPNYPPIDSSPIPLPNLKYLAVAGTYHAPPIAIIWPGQHHDSNTLPYLGTLSGSLTHLYFQEQFEPEPVSLIHEDLPLLKHLEFDWSDEFPALPGHLNADIIRIHAQKPHTSSLKRFTEQLTFISQNRKLWPKLRTIQDCSVSGRYAVHGLWARWDALLATKLDDVGIRVVDRDGYSVLGFCDRFMMESSAVGDGNFGYLRYYPEESLLQCQT</sequence>
<accession>A0A0C9U1R4</accession>
<dbReference type="EMBL" id="KN837867">
    <property type="protein sequence ID" value="KIJ22947.1"/>
    <property type="molecule type" value="Genomic_DNA"/>
</dbReference>
<dbReference type="AlphaFoldDB" id="A0A0C9U1R4"/>
<keyword evidence="2" id="KW-1185">Reference proteome</keyword>
<evidence type="ECO:0000313" key="1">
    <source>
        <dbReference type="EMBL" id="KIJ22947.1"/>
    </source>
</evidence>
<evidence type="ECO:0000313" key="2">
    <source>
        <dbReference type="Proteomes" id="UP000054279"/>
    </source>
</evidence>
<dbReference type="Proteomes" id="UP000054279">
    <property type="component" value="Unassembled WGS sequence"/>
</dbReference>
<protein>
    <submittedName>
        <fullName evidence="1">Unplaced genomic scaffold SPHSTscaffold_792, whole genome shotgun sequence</fullName>
    </submittedName>
</protein>
<proteinExistence type="predicted"/>
<name>A0A0C9U1R4_SPHS4</name>